<dbReference type="PANTHER" id="PTHR35272:SF3">
    <property type="entry name" value="THIOL:DISULFIDE INTERCHANGE PROTEIN DSBC"/>
    <property type="match status" value="1"/>
</dbReference>
<reference evidence="3 4" key="1">
    <citation type="submission" date="2017-09" db="EMBL/GenBank/DDBJ databases">
        <authorList>
            <person name="Varghese N."/>
            <person name="Submissions S."/>
        </authorList>
    </citation>
    <scope>NUCLEOTIDE SEQUENCE [LARGE SCALE GENOMIC DNA]</scope>
    <source>
        <strain evidence="3 4">OK806</strain>
    </source>
</reference>
<comment type="function">
    <text evidence="1">Required for disulfide bond formation in some periplasmic proteins. Acts by transferring its disulfide bond to other proteins and is reduced in the process.</text>
</comment>
<dbReference type="InterPro" id="IPR036249">
    <property type="entry name" value="Thioredoxin-like_sf"/>
</dbReference>
<feature type="domain" description="Thioredoxin-like fold" evidence="2">
    <location>
        <begin position="68"/>
        <end position="190"/>
    </location>
</feature>
<name>A0A7Z7I632_9BURK</name>
<protein>
    <recommendedName>
        <fullName evidence="1">Thiol:disulfide interchange protein</fullName>
    </recommendedName>
</protein>
<keyword evidence="1" id="KW-0676">Redox-active center</keyword>
<dbReference type="Gene3D" id="3.40.30.10">
    <property type="entry name" value="Glutaredoxin"/>
    <property type="match status" value="1"/>
</dbReference>
<dbReference type="PROSITE" id="PS51318">
    <property type="entry name" value="TAT"/>
    <property type="match status" value="1"/>
</dbReference>
<dbReference type="PANTHER" id="PTHR35272">
    <property type="entry name" value="THIOL:DISULFIDE INTERCHANGE PROTEIN DSBC-RELATED"/>
    <property type="match status" value="1"/>
</dbReference>
<comment type="subcellular location">
    <subcellularLocation>
        <location evidence="1">Periplasm</location>
    </subcellularLocation>
</comment>
<gene>
    <name evidence="3" type="ORF">SAMN05446927_3122</name>
</gene>
<dbReference type="Pfam" id="PF13098">
    <property type="entry name" value="Thioredoxin_2"/>
    <property type="match status" value="1"/>
</dbReference>
<sequence length="192" mass="20970">MLYQRGRSMKPRSMLGVCAVAAALVSISALLLPGPAARADDEASATQMQDRHVDFDSLPFSHAIKTVHGNGSRKLAVFADPYCPYCRTLERRLSELSNVTIYTFLFPILTADSKPMATAIWCASDREATWRRWMLDGRPPARCHACAGAPIDSNLELARGLGIRITPTIIFASGEMVTGALPLYDLKSMLSP</sequence>
<keyword evidence="1" id="KW-0574">Periplasm</keyword>
<dbReference type="InterPro" id="IPR033954">
    <property type="entry name" value="DiS-bond_Isoase_DsbC/G"/>
</dbReference>
<organism evidence="3 4">
    <name type="scientific">Caballeronia arationis</name>
    <dbReference type="NCBI Taxonomy" id="1777142"/>
    <lineage>
        <taxon>Bacteria</taxon>
        <taxon>Pseudomonadati</taxon>
        <taxon>Pseudomonadota</taxon>
        <taxon>Betaproteobacteria</taxon>
        <taxon>Burkholderiales</taxon>
        <taxon>Burkholderiaceae</taxon>
        <taxon>Caballeronia</taxon>
    </lineage>
</organism>
<dbReference type="CDD" id="cd03020">
    <property type="entry name" value="DsbA_DsbC_DsbG"/>
    <property type="match status" value="1"/>
</dbReference>
<dbReference type="GO" id="GO:0042597">
    <property type="term" value="C:periplasmic space"/>
    <property type="evidence" value="ECO:0007669"/>
    <property type="project" value="UniProtKB-SubCell"/>
</dbReference>
<keyword evidence="4" id="KW-1185">Reference proteome</keyword>
<accession>A0A7Z7I632</accession>
<dbReference type="SUPFAM" id="SSF52833">
    <property type="entry name" value="Thioredoxin-like"/>
    <property type="match status" value="1"/>
</dbReference>
<feature type="chain" id="PRO_5031588876" description="Thiol:disulfide interchange protein" evidence="1">
    <location>
        <begin position="40"/>
        <end position="192"/>
    </location>
</feature>
<dbReference type="Proteomes" id="UP000219522">
    <property type="component" value="Unassembled WGS sequence"/>
</dbReference>
<evidence type="ECO:0000313" key="3">
    <source>
        <dbReference type="EMBL" id="SOE66696.1"/>
    </source>
</evidence>
<dbReference type="AlphaFoldDB" id="A0A7Z7I632"/>
<comment type="similarity">
    <text evidence="1">Belongs to the thioredoxin family. DsbC subfamily.</text>
</comment>
<dbReference type="InterPro" id="IPR006311">
    <property type="entry name" value="TAT_signal"/>
</dbReference>
<feature type="signal peptide" evidence="1">
    <location>
        <begin position="1"/>
        <end position="39"/>
    </location>
</feature>
<keyword evidence="1" id="KW-0732">Signal</keyword>
<dbReference type="OrthoDB" id="9131832at2"/>
<dbReference type="EMBL" id="OCSU01000001">
    <property type="protein sequence ID" value="SOE66696.1"/>
    <property type="molecule type" value="Genomic_DNA"/>
</dbReference>
<dbReference type="RefSeq" id="WP_062641556.1">
    <property type="nucleotide sequence ID" value="NZ_FCOG02000112.1"/>
</dbReference>
<evidence type="ECO:0000256" key="1">
    <source>
        <dbReference type="RuleBase" id="RU364038"/>
    </source>
</evidence>
<dbReference type="InterPro" id="IPR051470">
    <property type="entry name" value="Thiol:disulfide_interchange"/>
</dbReference>
<evidence type="ECO:0000259" key="2">
    <source>
        <dbReference type="Pfam" id="PF13098"/>
    </source>
</evidence>
<evidence type="ECO:0000313" key="4">
    <source>
        <dbReference type="Proteomes" id="UP000219522"/>
    </source>
</evidence>
<proteinExistence type="inferred from homology"/>
<dbReference type="InterPro" id="IPR012336">
    <property type="entry name" value="Thioredoxin-like_fold"/>
</dbReference>
<comment type="caution">
    <text evidence="3">The sequence shown here is derived from an EMBL/GenBank/DDBJ whole genome shotgun (WGS) entry which is preliminary data.</text>
</comment>